<evidence type="ECO:0000313" key="2">
    <source>
        <dbReference type="EMBL" id="RAU21534.1"/>
    </source>
</evidence>
<dbReference type="OrthoDB" id="3291462at2"/>
<dbReference type="Gene3D" id="2.30.30.40">
    <property type="entry name" value="SH3 Domains"/>
    <property type="match status" value="1"/>
</dbReference>
<dbReference type="InterPro" id="IPR039315">
    <property type="entry name" value="CheW"/>
</dbReference>
<keyword evidence="3" id="KW-1185">Reference proteome</keyword>
<protein>
    <submittedName>
        <fullName evidence="2">Chemotaxis protein</fullName>
    </submittedName>
</protein>
<name>A0A364NWR6_9PROT</name>
<dbReference type="PROSITE" id="PS50851">
    <property type="entry name" value="CHEW"/>
    <property type="match status" value="1"/>
</dbReference>
<dbReference type="EMBL" id="PGTO01000009">
    <property type="protein sequence ID" value="RAU21534.1"/>
    <property type="molecule type" value="Genomic_DNA"/>
</dbReference>
<gene>
    <name evidence="2" type="ORF">CU669_12620</name>
</gene>
<dbReference type="SUPFAM" id="SSF50341">
    <property type="entry name" value="CheW-like"/>
    <property type="match status" value="1"/>
</dbReference>
<dbReference type="InterPro" id="IPR036061">
    <property type="entry name" value="CheW-like_dom_sf"/>
</dbReference>
<dbReference type="AlphaFoldDB" id="A0A364NWR6"/>
<dbReference type="PANTHER" id="PTHR22617">
    <property type="entry name" value="CHEMOTAXIS SENSOR HISTIDINE KINASE-RELATED"/>
    <property type="match status" value="1"/>
</dbReference>
<dbReference type="PANTHER" id="PTHR22617:SF23">
    <property type="entry name" value="CHEMOTAXIS PROTEIN CHEW"/>
    <property type="match status" value="1"/>
</dbReference>
<dbReference type="GO" id="GO:0007165">
    <property type="term" value="P:signal transduction"/>
    <property type="evidence" value="ECO:0007669"/>
    <property type="project" value="InterPro"/>
</dbReference>
<evidence type="ECO:0000313" key="3">
    <source>
        <dbReference type="Proteomes" id="UP000251075"/>
    </source>
</evidence>
<reference evidence="2 3" key="1">
    <citation type="submission" date="2017-11" db="EMBL/GenBank/DDBJ databases">
        <title>Draft genome sequence of magnetotactic bacterium Magnetospirillum kuznetsovii LBB-42.</title>
        <authorList>
            <person name="Grouzdev D.S."/>
            <person name="Rysina M.S."/>
            <person name="Baslerov R.V."/>
            <person name="Koziaeva V."/>
        </authorList>
    </citation>
    <scope>NUCLEOTIDE SEQUENCE [LARGE SCALE GENOMIC DNA]</scope>
    <source>
        <strain evidence="2 3">LBB-42</strain>
    </source>
</reference>
<dbReference type="GO" id="GO:0005829">
    <property type="term" value="C:cytosol"/>
    <property type="evidence" value="ECO:0007669"/>
    <property type="project" value="TreeGrafter"/>
</dbReference>
<organism evidence="2 3">
    <name type="scientific">Paramagnetospirillum kuznetsovii</name>
    <dbReference type="NCBI Taxonomy" id="2053833"/>
    <lineage>
        <taxon>Bacteria</taxon>
        <taxon>Pseudomonadati</taxon>
        <taxon>Pseudomonadota</taxon>
        <taxon>Alphaproteobacteria</taxon>
        <taxon>Rhodospirillales</taxon>
        <taxon>Magnetospirillaceae</taxon>
        <taxon>Paramagnetospirillum</taxon>
    </lineage>
</organism>
<sequence length="205" mass="21992">MTSQGGTTRDASVMERLHARIEWAESENDNAFNSALLKARALRLARPRGALADVPTGLDALICTIGAERYAVPLTYLSEVMPLGNWTPVPGQPQYLLGVTNLRGEIRPVIDLHSLLGLEPLATAGRGWVIFIRADGAEIGLRVDGVERIAGLDGSKLTKPHETGNGLPQRFVAGISPETLILLDIAQILALDVLNDSKADARRAS</sequence>
<dbReference type="RefSeq" id="WP_112145217.1">
    <property type="nucleotide sequence ID" value="NZ_PGTO01000009.1"/>
</dbReference>
<dbReference type="Gene3D" id="2.40.50.180">
    <property type="entry name" value="CheA-289, Domain 4"/>
    <property type="match status" value="1"/>
</dbReference>
<evidence type="ECO:0000259" key="1">
    <source>
        <dbReference type="PROSITE" id="PS50851"/>
    </source>
</evidence>
<dbReference type="InterPro" id="IPR002545">
    <property type="entry name" value="CheW-lke_dom"/>
</dbReference>
<proteinExistence type="predicted"/>
<dbReference type="Proteomes" id="UP000251075">
    <property type="component" value="Unassembled WGS sequence"/>
</dbReference>
<comment type="caution">
    <text evidence="2">The sequence shown here is derived from an EMBL/GenBank/DDBJ whole genome shotgun (WGS) entry which is preliminary data.</text>
</comment>
<dbReference type="GO" id="GO:0006935">
    <property type="term" value="P:chemotaxis"/>
    <property type="evidence" value="ECO:0007669"/>
    <property type="project" value="InterPro"/>
</dbReference>
<dbReference type="Pfam" id="PF01584">
    <property type="entry name" value="CheW"/>
    <property type="match status" value="1"/>
</dbReference>
<feature type="domain" description="CheW-like" evidence="1">
    <location>
        <begin position="57"/>
        <end position="194"/>
    </location>
</feature>
<accession>A0A364NWR6</accession>
<dbReference type="SMART" id="SM00260">
    <property type="entry name" value="CheW"/>
    <property type="match status" value="1"/>
</dbReference>